<keyword evidence="3" id="KW-1015">Disulfide bond</keyword>
<keyword evidence="2" id="KW-0964">Secreted</keyword>
<feature type="domain" description="Prokineticin" evidence="6">
    <location>
        <begin position="5"/>
        <end position="85"/>
    </location>
</feature>
<feature type="chain" id="PRO_5001830227" description="Prokineticin domain-containing protein" evidence="5">
    <location>
        <begin position="20"/>
        <end position="158"/>
    </location>
</feature>
<evidence type="ECO:0000256" key="1">
    <source>
        <dbReference type="ARBA" id="ARBA00004613"/>
    </source>
</evidence>
<dbReference type="EMBL" id="KK118425">
    <property type="protein sequence ID" value="KFM72942.1"/>
    <property type="molecule type" value="Genomic_DNA"/>
</dbReference>
<feature type="region of interest" description="Disordered" evidence="4">
    <location>
        <begin position="111"/>
        <end position="158"/>
    </location>
</feature>
<dbReference type="InterPro" id="IPR023569">
    <property type="entry name" value="Prokineticin_domain"/>
</dbReference>
<organism evidence="7 8">
    <name type="scientific">Stegodyphus mimosarum</name>
    <name type="common">African social velvet spider</name>
    <dbReference type="NCBI Taxonomy" id="407821"/>
    <lineage>
        <taxon>Eukaryota</taxon>
        <taxon>Metazoa</taxon>
        <taxon>Ecdysozoa</taxon>
        <taxon>Arthropoda</taxon>
        <taxon>Chelicerata</taxon>
        <taxon>Arachnida</taxon>
        <taxon>Araneae</taxon>
        <taxon>Araneomorphae</taxon>
        <taxon>Entelegynae</taxon>
        <taxon>Eresoidea</taxon>
        <taxon>Eresidae</taxon>
        <taxon>Stegodyphus</taxon>
    </lineage>
</organism>
<reference evidence="7 8" key="1">
    <citation type="submission" date="2013-11" db="EMBL/GenBank/DDBJ databases">
        <title>Genome sequencing of Stegodyphus mimosarum.</title>
        <authorList>
            <person name="Bechsgaard J."/>
        </authorList>
    </citation>
    <scope>NUCLEOTIDE SEQUENCE [LARGE SCALE GENOMIC DNA]</scope>
</reference>
<feature type="compositionally biased region" description="Low complexity" evidence="4">
    <location>
        <begin position="113"/>
        <end position="158"/>
    </location>
</feature>
<accession>A0A087U6F3</accession>
<name>A0A087U6F3_STEMI</name>
<dbReference type="Proteomes" id="UP000054359">
    <property type="component" value="Unassembled WGS sequence"/>
</dbReference>
<feature type="non-terminal residue" evidence="7">
    <location>
        <position position="158"/>
    </location>
</feature>
<dbReference type="GO" id="GO:0005576">
    <property type="term" value="C:extracellular region"/>
    <property type="evidence" value="ECO:0007669"/>
    <property type="project" value="UniProtKB-SubCell"/>
</dbReference>
<evidence type="ECO:0000259" key="6">
    <source>
        <dbReference type="Pfam" id="PF06607"/>
    </source>
</evidence>
<dbReference type="OMA" id="TENDCRE"/>
<keyword evidence="5" id="KW-0732">Signal</keyword>
<protein>
    <recommendedName>
        <fullName evidence="6">Prokineticin domain-containing protein</fullName>
    </recommendedName>
</protein>
<sequence>MKPVCATFLLLACLAVASARLCETENDCREGECCAAILGIQVYNRGICLRLNREGRRCREPESKLEYFGGKFMGYCPCQEGLSCEPNPARGNRDQPRFRLTFTCQGTTSTASPGITSTTMPGTTPTTSPETIAPPTGTSTIEIPTTDGETTTGGEITF</sequence>
<gene>
    <name evidence="7" type="ORF">X975_17423</name>
</gene>
<feature type="signal peptide" evidence="5">
    <location>
        <begin position="1"/>
        <end position="19"/>
    </location>
</feature>
<dbReference type="AlphaFoldDB" id="A0A087U6F3"/>
<evidence type="ECO:0000256" key="4">
    <source>
        <dbReference type="SAM" id="MobiDB-lite"/>
    </source>
</evidence>
<comment type="subcellular location">
    <subcellularLocation>
        <location evidence="1">Secreted</location>
    </subcellularLocation>
</comment>
<evidence type="ECO:0000256" key="5">
    <source>
        <dbReference type="SAM" id="SignalP"/>
    </source>
</evidence>
<dbReference type="Gene3D" id="2.10.80.10">
    <property type="entry name" value="Lipase, subunit A"/>
    <property type="match status" value="1"/>
</dbReference>
<proteinExistence type="predicted"/>
<dbReference type="OrthoDB" id="6433556at2759"/>
<evidence type="ECO:0000313" key="7">
    <source>
        <dbReference type="EMBL" id="KFM72942.1"/>
    </source>
</evidence>
<keyword evidence="8" id="KW-1185">Reference proteome</keyword>
<dbReference type="Pfam" id="PF06607">
    <property type="entry name" value="Prokineticin"/>
    <property type="match status" value="1"/>
</dbReference>
<evidence type="ECO:0000313" key="8">
    <source>
        <dbReference type="Proteomes" id="UP000054359"/>
    </source>
</evidence>
<evidence type="ECO:0000256" key="2">
    <source>
        <dbReference type="ARBA" id="ARBA00022525"/>
    </source>
</evidence>
<evidence type="ECO:0000256" key="3">
    <source>
        <dbReference type="ARBA" id="ARBA00023157"/>
    </source>
</evidence>